<dbReference type="STRING" id="1266845.Q783_10780"/>
<proteinExistence type="predicted"/>
<dbReference type="InterPro" id="IPR027417">
    <property type="entry name" value="P-loop_NTPase"/>
</dbReference>
<dbReference type="Proteomes" id="UP000017469">
    <property type="component" value="Chromosome"/>
</dbReference>
<name>U5SCB4_9LACT</name>
<reference evidence="2 3" key="1">
    <citation type="journal article" date="2013" name="Genome Announc.">
        <title>Complete Genome Sequence of Carnobacterium gilichinskyi Strain WN1359T (DSM 27470T).</title>
        <authorList>
            <person name="Leonard M.T."/>
            <person name="Panayotova N."/>
            <person name="Farmerie W.G."/>
            <person name="Triplett E.W."/>
            <person name="Nicholson W.L."/>
        </authorList>
    </citation>
    <scope>NUCLEOTIDE SEQUENCE [LARGE SCALE GENOMIC DNA]</scope>
    <source>
        <strain evidence="2 3">WN1359</strain>
    </source>
</reference>
<gene>
    <name evidence="2" type="ORF">Q783_10780</name>
</gene>
<dbReference type="HOGENOM" id="CLU_002964_1_0_9"/>
<sequence length="1792" mass="205815">MSNRYYNFLSNRLIQWLNRRNNLKSGDKYFVLLDSLAEATNFYESLESVNFSGKLAFQSEEFSYSTVGLEKDKVKVLFVSPIKEVTQDFLVTVRNRVNANQGEWENTAVFFIVFDALDSIIGGSFDVSQKDAPFHIKTIRSEVKAEIDSQKSLSIGKRKALELYLEEITDSSNTILKDYETVFSILEKGEIEEEDFNSMGYFPDKSLDSIPENAIEERLRDNHKMFDKIEELHSFLDIEDRLSDVLTGEGLIKNLSIAGQWKETEYRDVAKGIQEHNKEKNVDLNFDIAKFLDNETYNWFRVEANTGAKSKKAHMVMSSLSTTSDFSFEIYFDDTVSKSSIITANTFIFEGHGASKKDFEVISKGKKLIVTIFNFNRFATYGGLIRFRHKGINKLTFNVWFMIVPFLLTDIQKLRPNFKIEVQKGKKKFYYGISPEVKNYEFGHNIENIYEVFSLKDLKGKNLLNSKVVLKDSVFDEEENGALRINVNIDSGFFPISLLDLTEKPRPALPLTIERQRLKSAESQFIFEDNKIVAGSNIISIEKIYKDWLTLEKKIIEQQSLYGKIISERYLPEKLDLPGEVSQAYKELFRFYQIEDTVPSLAIPNKRHIDLLSAVLKAVKHAMLEGLEEGEKSSTIMNNLSLVGIVVEGEGLALSPLHPLMISYQLELFKQLNSKIDIPRENILSTLNPQFLMPYMKFQDEEYQSAYTRSVPRWLFYNKMKERQLSDLSSNVIIHRLDDYITQYKFLFETNQEMTLNIAAIRIVDEVSFFDAVINFIFNRLHDVDSLNQINPINIYFDKLGVEIDSLFRELYEIRSMENLNDLLKNSYKGSEFEEYEVLELLQNKINVFRMPESKKIEDMEIFFHITFYQFVQRKGISVAKMEKLGKNYAMGGLISSPQYHKETNTYANGFGVGNVSESNRTELINFAFDWNSFIASSNKDTDIYRNGDTLVNNIPQLSQDEITPILNNSSWVTLLNLDVDLSYFFDESNGEMLVIHYTDQSATSQYESVTVTNDIKQYDRLLRETLFENLSERKEFDTKEVIKNFNVINGQWLLRLVSDKTKKRGNSNLLREKLSIISSYKEMLGILEHPNFYWVPISLEEILRVSGMVGLSKKEGLFSSKNLGHTGATSDDLLFVGIDLRDKKIKLHYLPVEVKVGNNNSGVTEKAFTQIEHTSKILREFLDDDYEDIFMRNYYRNFFVSIALGNLDKMISSGIFTRSTIPNYQEIKDKLTVGDYDLSYELNQYYGHGVVFEFSTNETARKAILVSSRNTFLIKVPEKDAYNIVADKTVDIVEKIQAAKFDFRKDILLSSKIAVINNSINTTEVDSEETIIKDSVLEYNLDDVKVENQLKTSGNDLDNLPEIHAEPFLDKGNKNEMIDDLNVATNNISEVIQRIPITQDSPMVLVESNEESSLTSVGVEERRVLLGNVINSNHIIYWEYGNKKLANRHLFITGKSGQGKTYFVQTVLSEYAKMNVDSLVIDYTDGFLPNQLDSQFLASYGDKVKHRFILQDKLPINPFKLQEIDLGGFVIPETEQDMVDRVVQVIDFVFDLGIQQRTLLSETILQGYRANGDSYRFAYLADELRYSEDKAMENLYGRISTLLIRDPFSYENGFDWGHIFGNEGRINIFQLKGYQLNIQKVLIEFLLWDLYQYATRTGSESKPLPVVLDEVQNLNFSGFSPTVKILREGRKFGLSGIFSTQSLDSIKGNDAEAIYNAAEQLHFLPLDTQVAVIAKSVTSNSNDRKEIEASLKTLHKGEALVYGPVQIEDGSLSEPRINIVKISSFEERLVN</sequence>
<feature type="domain" description="Helicase HerA central" evidence="1">
    <location>
        <begin position="1444"/>
        <end position="1648"/>
    </location>
</feature>
<dbReference type="Pfam" id="PF01935">
    <property type="entry name" value="DUF87"/>
    <property type="match status" value="1"/>
</dbReference>
<dbReference type="InterPro" id="IPR051162">
    <property type="entry name" value="T4SS_component"/>
</dbReference>
<protein>
    <recommendedName>
        <fullName evidence="1">Helicase HerA central domain-containing protein</fullName>
    </recommendedName>
</protein>
<organism evidence="2 3">
    <name type="scientific">Carnobacterium inhibens subsp. gilichinskyi</name>
    <dbReference type="NCBI Taxonomy" id="1266845"/>
    <lineage>
        <taxon>Bacteria</taxon>
        <taxon>Bacillati</taxon>
        <taxon>Bacillota</taxon>
        <taxon>Bacilli</taxon>
        <taxon>Lactobacillales</taxon>
        <taxon>Carnobacteriaceae</taxon>
        <taxon>Carnobacterium</taxon>
    </lineage>
</organism>
<dbReference type="PATRIC" id="fig|1266845.5.peg.2054"/>
<evidence type="ECO:0000259" key="1">
    <source>
        <dbReference type="Pfam" id="PF01935"/>
    </source>
</evidence>
<evidence type="ECO:0000313" key="2">
    <source>
        <dbReference type="EMBL" id="AGY82890.1"/>
    </source>
</evidence>
<dbReference type="RefSeq" id="WP_023179508.1">
    <property type="nucleotide sequence ID" value="NC_022606.1"/>
</dbReference>
<dbReference type="EMBL" id="CP006812">
    <property type="protein sequence ID" value="AGY82890.1"/>
    <property type="molecule type" value="Genomic_DNA"/>
</dbReference>
<dbReference type="PANTHER" id="PTHR30121">
    <property type="entry name" value="UNCHARACTERIZED PROTEIN YJGR-RELATED"/>
    <property type="match status" value="1"/>
</dbReference>
<dbReference type="Gene3D" id="3.40.50.300">
    <property type="entry name" value="P-loop containing nucleotide triphosphate hydrolases"/>
    <property type="match status" value="2"/>
</dbReference>
<dbReference type="KEGG" id="caw:Q783_10780"/>
<dbReference type="InterPro" id="IPR002789">
    <property type="entry name" value="HerA_central"/>
</dbReference>
<evidence type="ECO:0000313" key="3">
    <source>
        <dbReference type="Proteomes" id="UP000017469"/>
    </source>
</evidence>
<accession>U5SCB4</accession>
<dbReference type="eggNOG" id="COG0433">
    <property type="taxonomic scope" value="Bacteria"/>
</dbReference>
<dbReference type="PANTHER" id="PTHR30121:SF6">
    <property type="entry name" value="SLR6007 PROTEIN"/>
    <property type="match status" value="1"/>
</dbReference>
<dbReference type="SUPFAM" id="SSF52540">
    <property type="entry name" value="P-loop containing nucleoside triphosphate hydrolases"/>
    <property type="match status" value="1"/>
</dbReference>